<dbReference type="AlphaFoldDB" id="A0A9E4K904"/>
<evidence type="ECO:0000313" key="2">
    <source>
        <dbReference type="Proteomes" id="UP000886687"/>
    </source>
</evidence>
<sequence length="61" mass="6466">MKLQQADHLTVSGNSGFWPVTSGLQIVEGVVIVGGRIGLGRTLPSLSHNRLISELVRGSNL</sequence>
<dbReference type="EMBL" id="JAEPDI010000014">
    <property type="protein sequence ID" value="MCG7940604.1"/>
    <property type="molecule type" value="Genomic_DNA"/>
</dbReference>
<dbReference type="Proteomes" id="UP000886687">
    <property type="component" value="Unassembled WGS sequence"/>
</dbReference>
<gene>
    <name evidence="1" type="ORF">JAZ04_17350</name>
</gene>
<comment type="caution">
    <text evidence="1">The sequence shown here is derived from an EMBL/GenBank/DDBJ whole genome shotgun (WGS) entry which is preliminary data.</text>
</comment>
<accession>A0A9E4K904</accession>
<organism evidence="1 2">
    <name type="scientific">Candidatus Thiodiazotropha lotti</name>
    <dbReference type="NCBI Taxonomy" id="2792787"/>
    <lineage>
        <taxon>Bacteria</taxon>
        <taxon>Pseudomonadati</taxon>
        <taxon>Pseudomonadota</taxon>
        <taxon>Gammaproteobacteria</taxon>
        <taxon>Chromatiales</taxon>
        <taxon>Sedimenticolaceae</taxon>
        <taxon>Candidatus Thiodiazotropha</taxon>
    </lineage>
</organism>
<reference evidence="1" key="1">
    <citation type="journal article" date="2021" name="Proc. Natl. Acad. Sci. U.S.A.">
        <title>Global biogeography of chemosynthetic symbionts reveals both localized and globally distributed symbiont groups. .</title>
        <authorList>
            <person name="Osvatic J.T."/>
            <person name="Wilkins L.G.E."/>
            <person name="Leibrecht L."/>
            <person name="Leray M."/>
            <person name="Zauner S."/>
            <person name="Polzin J."/>
            <person name="Camacho Y."/>
            <person name="Gros O."/>
            <person name="van Gils J.A."/>
            <person name="Eisen J.A."/>
            <person name="Petersen J.M."/>
            <person name="Yuen B."/>
        </authorList>
    </citation>
    <scope>NUCLEOTIDE SEQUENCE</scope>
    <source>
        <strain evidence="1">MAGL173</strain>
    </source>
</reference>
<evidence type="ECO:0000313" key="1">
    <source>
        <dbReference type="EMBL" id="MCG7940604.1"/>
    </source>
</evidence>
<proteinExistence type="predicted"/>
<name>A0A9E4K904_9GAMM</name>
<protein>
    <submittedName>
        <fullName evidence="1">Uncharacterized protein</fullName>
    </submittedName>
</protein>